<dbReference type="Gene3D" id="3.90.70.10">
    <property type="entry name" value="Cysteine proteinases"/>
    <property type="match status" value="1"/>
</dbReference>
<reference evidence="1 2" key="1">
    <citation type="submission" date="2008-03" db="EMBL/GenBank/DDBJ databases">
        <title>Sequencing of the draft genome and assembly of Burkholderia ambifaria MEX-5.</title>
        <authorList>
            <consortium name="US DOE Joint Genome Institute (JGI-PGF)"/>
            <person name="Copeland A."/>
            <person name="Lucas S."/>
            <person name="Lapidus A."/>
            <person name="Glavina del Rio T."/>
            <person name="Dalin E."/>
            <person name="Tice H."/>
            <person name="Bruce D."/>
            <person name="Goodwin L."/>
            <person name="Pitluck S."/>
            <person name="Larimer F."/>
            <person name="Land M.L."/>
            <person name="Hauser L."/>
            <person name="Tiedje J."/>
            <person name="Richardson P."/>
        </authorList>
    </citation>
    <scope>NUCLEOTIDE SEQUENCE [LARGE SCALE GENOMIC DNA]</scope>
    <source>
        <strain evidence="1 2">MEX-5</strain>
    </source>
</reference>
<name>B1T476_9BURK</name>
<evidence type="ECO:0000313" key="2">
    <source>
        <dbReference type="Proteomes" id="UP000004814"/>
    </source>
</evidence>
<sequence length="191" mass="20683">MSEVFVDNLVGMRYISQDTLSPSYCGNGFSSEAEAQAWRDRACGIACVSMILLAKLQSTPPLGTLIKEGIERQAYVPEIGWSHYGLASMLADRGIEAEVKALSGVGALIELLSLGKSAILSVAPRLTPVISNGNIKKSGHLILVHGLVLKERSPTHCIFSDPDYEQGQGNFSFRREIHDVTSFSSFRGIVV</sequence>
<dbReference type="PATRIC" id="fig|396597.7.peg.5499"/>
<dbReference type="AlphaFoldDB" id="B1T476"/>
<organism evidence="1 2">
    <name type="scientific">Burkholderia ambifaria MEX-5</name>
    <dbReference type="NCBI Taxonomy" id="396597"/>
    <lineage>
        <taxon>Bacteria</taxon>
        <taxon>Pseudomonadati</taxon>
        <taxon>Pseudomonadota</taxon>
        <taxon>Betaproteobacteria</taxon>
        <taxon>Burkholderiales</taxon>
        <taxon>Burkholderiaceae</taxon>
        <taxon>Burkholderia</taxon>
        <taxon>Burkholderia cepacia complex</taxon>
    </lineage>
</organism>
<dbReference type="Proteomes" id="UP000004814">
    <property type="component" value="Unassembled WGS sequence"/>
</dbReference>
<gene>
    <name evidence="1" type="ORF">BamMEX5DRAFT_2592</name>
</gene>
<proteinExistence type="predicted"/>
<comment type="caution">
    <text evidence="1">The sequence shown here is derived from an EMBL/GenBank/DDBJ whole genome shotgun (WGS) entry which is preliminary data.</text>
</comment>
<dbReference type="EMBL" id="ABLK01000068">
    <property type="protein sequence ID" value="EDT41631.1"/>
    <property type="molecule type" value="Genomic_DNA"/>
</dbReference>
<accession>B1T476</accession>
<dbReference type="RefSeq" id="WP_006758533.1">
    <property type="nucleotide sequence ID" value="NZ_ABLK01000068.1"/>
</dbReference>
<evidence type="ECO:0000313" key="1">
    <source>
        <dbReference type="EMBL" id="EDT41631.1"/>
    </source>
</evidence>
<evidence type="ECO:0008006" key="3">
    <source>
        <dbReference type="Google" id="ProtNLM"/>
    </source>
</evidence>
<protein>
    <recommendedName>
        <fullName evidence="3">Peptidase C39-like domain-containing protein</fullName>
    </recommendedName>
</protein>